<dbReference type="InterPro" id="IPR011893">
    <property type="entry name" value="Selenoprotein_Rdx-typ"/>
</dbReference>
<gene>
    <name evidence="2" type="ORF">Nmn1133_09225</name>
</gene>
<dbReference type="NCBIfam" id="TIGR02174">
    <property type="entry name" value="CXXU_selWTH"/>
    <property type="match status" value="1"/>
</dbReference>
<dbReference type="Gene3D" id="3.40.30.10">
    <property type="entry name" value="Glutaredoxin"/>
    <property type="match status" value="1"/>
</dbReference>
<dbReference type="EMBL" id="RJJC01000001">
    <property type="protein sequence ID" value="RNJ26842.1"/>
    <property type="molecule type" value="Genomic_DNA"/>
</dbReference>
<protein>
    <submittedName>
        <fullName evidence="2">SelT/SelW/SelH family protein</fullName>
    </submittedName>
</protein>
<sequence length="76" mass="8637">MTHVEITYCVPCGYLDRALKLQRAVLQNFGQSVDRATLVTGDHGVFRVAVDGEPIWDLSEDEYDVDDIVRRVRAEL</sequence>
<dbReference type="SUPFAM" id="SSF52833">
    <property type="entry name" value="Thioredoxin-like"/>
    <property type="match status" value="1"/>
</dbReference>
<keyword evidence="1" id="KW-0676">Redox-active center</keyword>
<dbReference type="AlphaFoldDB" id="A0AAJ4UW87"/>
<evidence type="ECO:0000313" key="3">
    <source>
        <dbReference type="Proteomes" id="UP000270581"/>
    </source>
</evidence>
<name>A0AAJ4UW87_9EURY</name>
<accession>A0AAJ4UW87</accession>
<keyword evidence="3" id="KW-1185">Reference proteome</keyword>
<evidence type="ECO:0000256" key="1">
    <source>
        <dbReference type="ARBA" id="ARBA00023284"/>
    </source>
</evidence>
<organism evidence="2 3">
    <name type="scientific">Halosegnis longus</name>
    <dbReference type="NCBI Taxonomy" id="2216012"/>
    <lineage>
        <taxon>Archaea</taxon>
        <taxon>Methanobacteriati</taxon>
        <taxon>Methanobacteriota</taxon>
        <taxon>Stenosarchaea group</taxon>
        <taxon>Halobacteria</taxon>
        <taxon>Halobacteriales</taxon>
        <taxon>Natronomonadaceae</taxon>
        <taxon>Halosegnis</taxon>
    </lineage>
</organism>
<dbReference type="RefSeq" id="WP_075936887.1">
    <property type="nucleotide sequence ID" value="NZ_BDJH01000002.1"/>
</dbReference>
<dbReference type="Pfam" id="PF10262">
    <property type="entry name" value="Rdx"/>
    <property type="match status" value="1"/>
</dbReference>
<dbReference type="InterPro" id="IPR036249">
    <property type="entry name" value="Thioredoxin-like_sf"/>
</dbReference>
<evidence type="ECO:0000313" key="2">
    <source>
        <dbReference type="EMBL" id="RNJ26842.1"/>
    </source>
</evidence>
<comment type="caution">
    <text evidence="2">The sequence shown here is derived from an EMBL/GenBank/DDBJ whole genome shotgun (WGS) entry which is preliminary data.</text>
</comment>
<dbReference type="Proteomes" id="UP000270581">
    <property type="component" value="Unassembled WGS sequence"/>
</dbReference>
<proteinExistence type="predicted"/>
<reference evidence="2 3" key="1">
    <citation type="submission" date="2018-11" db="EMBL/GenBank/DDBJ databases">
        <title>Genome sequences of Natronomonas sp. CBA1133.</title>
        <authorList>
            <person name="Roh S.W."/>
            <person name="Cha I.-T."/>
        </authorList>
    </citation>
    <scope>NUCLEOTIDE SEQUENCE [LARGE SCALE GENOMIC DNA]</scope>
    <source>
        <strain evidence="2 3">CBA1133</strain>
    </source>
</reference>